<evidence type="ECO:0000313" key="1">
    <source>
        <dbReference type="EMBL" id="CVK20716.1"/>
    </source>
</evidence>
<dbReference type="EMBL" id="FCOW01000022">
    <property type="protein sequence ID" value="CVK20716.1"/>
    <property type="molecule type" value="Genomic_DNA"/>
</dbReference>
<keyword evidence="2" id="KW-1185">Reference proteome</keyword>
<gene>
    <name evidence="1" type="ORF">SSPH_03384</name>
</gene>
<reference evidence="1 2" key="1">
    <citation type="submission" date="2016-01" db="EMBL/GenBank/DDBJ databases">
        <authorList>
            <person name="Brown R."/>
        </authorList>
    </citation>
    <scope>NUCLEOTIDE SEQUENCE [LARGE SCALE GENOMIC DNA]</scope>
    <source>
        <strain evidence="1">Sporomusa sphaeroides DSM 2875</strain>
    </source>
</reference>
<accession>A0ABM9W6M1</accession>
<protein>
    <recommendedName>
        <fullName evidence="3">CheW-like domain-containing protein</fullName>
    </recommendedName>
</protein>
<name>A0ABM9W6M1_9FIRM</name>
<proteinExistence type="predicted"/>
<organism evidence="1 2">
    <name type="scientific">Sporomusa sphaeroides DSM 2875</name>
    <dbReference type="NCBI Taxonomy" id="1337886"/>
    <lineage>
        <taxon>Bacteria</taxon>
        <taxon>Bacillati</taxon>
        <taxon>Bacillota</taxon>
        <taxon>Negativicutes</taxon>
        <taxon>Selenomonadales</taxon>
        <taxon>Sporomusaceae</taxon>
        <taxon>Sporomusa</taxon>
    </lineage>
</organism>
<sequence length="85" mass="9421">MKKVQLLIFKYGAAKYGVPVEYVKGIIGNTKLGKLSDLGRQSSLLIYVDGIQITIIADEIIKISELEAKQPTLVTGLGNFQIWRL</sequence>
<dbReference type="Proteomes" id="UP000245702">
    <property type="component" value="Unassembled WGS sequence"/>
</dbReference>
<dbReference type="RefSeq" id="WP_075754038.1">
    <property type="nucleotide sequence ID" value="NZ_CP146991.1"/>
</dbReference>
<comment type="caution">
    <text evidence="1">The sequence shown here is derived from an EMBL/GenBank/DDBJ whole genome shotgun (WGS) entry which is preliminary data.</text>
</comment>
<evidence type="ECO:0008006" key="3">
    <source>
        <dbReference type="Google" id="ProtNLM"/>
    </source>
</evidence>
<evidence type="ECO:0000313" key="2">
    <source>
        <dbReference type="Proteomes" id="UP000245702"/>
    </source>
</evidence>